<feature type="region of interest" description="Disordered" evidence="1">
    <location>
        <begin position="68"/>
        <end position="90"/>
    </location>
</feature>
<proteinExistence type="predicted"/>
<dbReference type="AlphaFoldDB" id="A0A0S7BDP8"/>
<keyword evidence="3" id="KW-1185">Reference proteome</keyword>
<evidence type="ECO:0000313" key="3">
    <source>
        <dbReference type="Proteomes" id="UP000055060"/>
    </source>
</evidence>
<dbReference type="STRING" id="360412.LARV_00221"/>
<evidence type="ECO:0000313" key="2">
    <source>
        <dbReference type="EMBL" id="GAP12486.1"/>
    </source>
</evidence>
<name>A0A0S7BDP8_9CHLR</name>
<protein>
    <submittedName>
        <fullName evidence="2">Uncharacterized protein</fullName>
    </submittedName>
</protein>
<gene>
    <name evidence="2" type="ORF">LARV_00221</name>
</gene>
<accession>A0A0S7BDP8</accession>
<evidence type="ECO:0000256" key="1">
    <source>
        <dbReference type="SAM" id="MobiDB-lite"/>
    </source>
</evidence>
<dbReference type="Proteomes" id="UP000055060">
    <property type="component" value="Unassembled WGS sequence"/>
</dbReference>
<sequence length="103" mass="12246">MTSLTYSWSGLLLLGDEVERCPQIQTGMFLFRTNYLVFTCQFHWTFSLYRFLRAENIQTPFNQLSSSLRKARPDQPSQRMMLKPSGERSTERMRLAIFRSLRK</sequence>
<reference evidence="2" key="1">
    <citation type="submission" date="2015-07" db="EMBL/GenBank/DDBJ databases">
        <title>Draft Genome Sequences of Anaerolinea thermolimosa IMO-1, Bellilinea caldifistulae GOMI-1, Leptolinea tardivitalis YMTK-2, Levilinea saccharolytica KIBI-1,Longilinea arvoryzae KOME-1, Previously Described as Members of the Anaerolineaceae (Chloroflexi).</title>
        <authorList>
            <person name="Sekiguchi Y."/>
            <person name="Ohashi A."/>
            <person name="Matsuura N."/>
            <person name="Tourlousse M.D."/>
        </authorList>
    </citation>
    <scope>NUCLEOTIDE SEQUENCE [LARGE SCALE GENOMIC DNA]</scope>
    <source>
        <strain evidence="2">KOME-1</strain>
    </source>
</reference>
<dbReference type="EMBL" id="DF967972">
    <property type="protein sequence ID" value="GAP12486.1"/>
    <property type="molecule type" value="Genomic_DNA"/>
</dbReference>
<organism evidence="2">
    <name type="scientific">Longilinea arvoryzae</name>
    <dbReference type="NCBI Taxonomy" id="360412"/>
    <lineage>
        <taxon>Bacteria</taxon>
        <taxon>Bacillati</taxon>
        <taxon>Chloroflexota</taxon>
        <taxon>Anaerolineae</taxon>
        <taxon>Anaerolineales</taxon>
        <taxon>Anaerolineaceae</taxon>
        <taxon>Longilinea</taxon>
    </lineage>
</organism>